<protein>
    <submittedName>
        <fullName evidence="1">Uncharacterized protein</fullName>
    </submittedName>
</protein>
<dbReference type="EMBL" id="CQPA01000002">
    <property type="protein sequence ID" value="CNT60950.1"/>
    <property type="molecule type" value="Genomic_DNA"/>
</dbReference>
<dbReference type="AlphaFoldDB" id="A0A655BMS2"/>
<reference evidence="1 2" key="1">
    <citation type="submission" date="2015-03" db="EMBL/GenBank/DDBJ databases">
        <authorList>
            <consortium name="Pathogen Informatics"/>
        </authorList>
    </citation>
    <scope>NUCLEOTIDE SEQUENCE [LARGE SCALE GENOMIC DNA]</scope>
    <source>
        <strain evidence="1 2">A1104</strain>
    </source>
</reference>
<evidence type="ECO:0000313" key="1">
    <source>
        <dbReference type="EMBL" id="CNT60950.1"/>
    </source>
</evidence>
<gene>
    <name evidence="1" type="ORF">ERS008198_00346</name>
</gene>
<dbReference type="Proteomes" id="UP000041314">
    <property type="component" value="Unassembled WGS sequence"/>
</dbReference>
<sequence length="138" mass="16066">MRVDVANLSRLNRGITQRVNHRQRSACAIFRRRRHMVSIAAHTKADDFSIDFRTTRFCMFVLFKHQHTGTVAQYKTIAFFIPRTARRLWVIVAGRQRARCAKTAYTQRRTGFFCATCHHRVRIAIGDDTRGMADVMHA</sequence>
<accession>A0A655BMS2</accession>
<name>A0A655BMS2_SALET</name>
<proteinExistence type="predicted"/>
<organism evidence="1 2">
    <name type="scientific">Salmonella enterica subsp. enterica serovar Bovismorbificans</name>
    <dbReference type="NCBI Taxonomy" id="58097"/>
    <lineage>
        <taxon>Bacteria</taxon>
        <taxon>Pseudomonadati</taxon>
        <taxon>Pseudomonadota</taxon>
        <taxon>Gammaproteobacteria</taxon>
        <taxon>Enterobacterales</taxon>
        <taxon>Enterobacteriaceae</taxon>
        <taxon>Salmonella</taxon>
    </lineage>
</organism>
<evidence type="ECO:0000313" key="2">
    <source>
        <dbReference type="Proteomes" id="UP000041314"/>
    </source>
</evidence>